<dbReference type="PROSITE" id="PS50016">
    <property type="entry name" value="ZF_PHD_2"/>
    <property type="match status" value="1"/>
</dbReference>
<dbReference type="InterPro" id="IPR003616">
    <property type="entry name" value="Post-SET_dom"/>
</dbReference>
<dbReference type="EnsemblPlants" id="Ma07_t17470.3">
    <property type="protein sequence ID" value="Ma07_p17470.3"/>
    <property type="gene ID" value="Ma07_g17470"/>
</dbReference>
<dbReference type="PROSITE" id="PS50280">
    <property type="entry name" value="SET"/>
    <property type="match status" value="1"/>
</dbReference>
<accession>A0A804JWS8</accession>
<feature type="domain" description="PHD-type" evidence="15">
    <location>
        <begin position="1646"/>
        <end position="1696"/>
    </location>
</feature>
<feature type="domain" description="SET" evidence="17">
    <location>
        <begin position="2017"/>
        <end position="2138"/>
    </location>
</feature>
<dbReference type="OrthoDB" id="308383at2759"/>
<dbReference type="InterPro" id="IPR002219">
    <property type="entry name" value="PKC_DAG/PE"/>
</dbReference>
<evidence type="ECO:0000256" key="8">
    <source>
        <dbReference type="ARBA" id="ARBA00022833"/>
    </source>
</evidence>
<dbReference type="Gene3D" id="2.170.270.10">
    <property type="entry name" value="SET domain"/>
    <property type="match status" value="1"/>
</dbReference>
<dbReference type="InterPro" id="IPR013083">
    <property type="entry name" value="Znf_RING/FYVE/PHD"/>
</dbReference>
<keyword evidence="12" id="KW-0539">Nucleus</keyword>
<evidence type="ECO:0000259" key="16">
    <source>
        <dbReference type="PROSITE" id="PS50081"/>
    </source>
</evidence>
<dbReference type="Gramene" id="Ma07_t17470.3">
    <property type="protein sequence ID" value="Ma07_p17470.3"/>
    <property type="gene ID" value="Ma07_g17470"/>
</dbReference>
<dbReference type="InterPro" id="IPR001214">
    <property type="entry name" value="SET_dom"/>
</dbReference>
<dbReference type="InterPro" id="IPR032308">
    <property type="entry name" value="TDBD"/>
</dbReference>
<keyword evidence="10" id="KW-0805">Transcription regulation</keyword>
<evidence type="ECO:0000256" key="9">
    <source>
        <dbReference type="ARBA" id="ARBA00022853"/>
    </source>
</evidence>
<dbReference type="SUPFAM" id="SSF57903">
    <property type="entry name" value="FYVE/PHD zinc finger"/>
    <property type="match status" value="1"/>
</dbReference>
<dbReference type="Gene3D" id="3.30.40.10">
    <property type="entry name" value="Zinc/RING finger domain, C3HC4 (zinc finger)"/>
    <property type="match status" value="2"/>
</dbReference>
<feature type="region of interest" description="Disordered" evidence="14">
    <location>
        <begin position="10"/>
        <end position="32"/>
    </location>
</feature>
<dbReference type="Pfam" id="PF16135">
    <property type="entry name" value="TDBD"/>
    <property type="match status" value="1"/>
</dbReference>
<dbReference type="OMA" id="VHFHPWC"/>
<sequence length="2162" mass="237996">MDDSWLAKCVAPPPPLPPLPAPASTPTVPPQQLPLPQASAGQVSMNLRHHFPSFLAQEAVLKDQVRSQEASASDTFNLSSYRLGKTELGNSFLALLSGKFSQLPNSRMDVAKPQVSNDDKILSGSGCVVPSINIPPLPENHGDNAPGNWNELSSFVASRPSVNSASVHNSAQVAGNSYHDMDSIELVSPQSSKCSNTGFALNSTRSGWLTSSKSANGNKHATMDVQASRIVSFEAKPPVSNNNSPFLRGHPLVFCRNTVGELFMGNKGLFEVICFCHSCRMSVAKFCEHSGSPSANPGEAVYMENGMSISHWCKLCLGILAPNDISGWEWTGGSSTKGVFFGSKASNAPTLVNNIGTISDIKSFGGSWRSAEPLNNSVVPSHPYTLVGHTAQEKSVNKVQDNEYQRYNLDGCNLFQEKIHSSEQVIKSVLSKNQSMQIAKQSPTCVGSEKLHSTLCKGKEIIDHYLDTDGVNYNTKFVDQSVALPCLWANNSVNHDCDISSNNFSIDTSLADKDGASNIELRLGQPSQKCHIFAGSYPTPVLEFGATCNPKKPHFHQQLKQQVDNAYDRKKTSQSLHFTASETLCSNKRLERHATTAVNTYNHSESEDLSRSANKNPLISLFLSHLEGNSTSLSLDNFFNSSDHLPSRVPSGDSPVKLKVSNPVGDATHGIERKSEASKLDFLNILDERKSLLAADNGIVKSVCIVKDNQIANTREIDTSFSKKCPQISVSVDASQTSFYPDQLSGMLQKLGGKIPKQHDLASVSNKDYCNHAVHGSSDPVPSEMVGHDSLNSDIPMSLASTSLCSLEPKKKVLNTTQHLMDVNLKNFAFRHMVGLTTQKSSTSLKKSPQHHKLCCLSSMEPQLDGCQDLEMQRDAGEGNYCRNYHEISKIAIKSVHSCPSCQSGRGMDIFPGHPCHTGSTRSCNCTGSTQRVPLSSEKYCKRFSTCCICDVDEQPCLRLGRLGSNCFTGSLKHGMCNHKEHNSCLSQHCCSSVLPYCVSGFCTSGGNKTFHALSERRVCGQAKVMHATPDHDKDYLIPDRKRICLAHCGCSKNKFVPRNDQKTSFWRDVPKKVYADADISSTFKIAQALETTKRIGDQLDDCSPEFDGTRQSSQSTRAQKMFNMSSGSSAPVVTEVSTEVNNLTSCAANIRTTNMIHDLLVDEGSGNEKCGSSDEAVGGRECEETIHIMGKVDVATPGFHHLAGHSSVGLIDELCLMSPLKTKRVRNMNKCCADQENVNKNLNFERTPKTANRNESMELNGPDMLIPLSDYAFPSEIPNNLRHLEIDHSRSQGEVSPQPVSVKKKTHLSTCGSSSVKRKRSSLSCNKSNFERFSIQHKLQEDIEKRILDDDHSLSRVETSRKKTKQVLAAYLKQENSTRTGKPPKYMSLNCIGNTFSNIKTTLPKKSRPIVCGNSGIIYCGETDGDQKPPKIISLSLILKNARRCSTVEVYNTSLGLDNELSSLKLLHEKDMPSSCSENGQNPKFLRISGENKGYSSKNGGYLDTLSAGKETDSVLGPGLHPKQLKSQSRPKQKDVHTQSLNRFGAKHRHATKNSCLSASGINECSKSIEAENELNDFPSTTVDGVEHQNEKLHPREILESALPTNIPSFAKLKNNQDHAGKLSQVSRRRCSQGYKFPSFLLNSDSFCCVCGSSNQDDANHLIECNDCLIKVHQACYGVSKIPKGHWSCRPCKANSQNIVCVLCGYGGGAMTRALKCQNIVKSLLKAWRVSKTSYSGKSVPSESTENEFFNPSSVGEVPKFDKCGLAPLGEIISDFSPKAALKLDMQMQTNFPESKNCMPEKFQTHNSITAGVLDPSTKQWVHMVCGLWTPGTRCPNVDTMSTFDVSGALPAKKNIVCSICNRPGGSCIECRVPTCCIPFHPWCAHQKGLLQSEIEGDDNERVGFYGRCPHHATLNSCLPDSHVMDPEEESPGNNEWTCARTEGFKGRKREKGYKPNTQRPCDNGVCIVSQEQINAWLHINGQKSCTRGVVRQPCSDVEYDLRKEYIRYKQSKGWKHLVVYKSGIHALGLYTSQFIARGAMVVEYVGEIVGLRVADKREAEYQSGRRIQYKSACYFFRIDKEHIIDATRKGGIARFVNHSCLPNCVAKVISIRNEKKVVFFAERDINPGEEITYDYHFNSEDEGKKIPCFCNSRNCRRYLN</sequence>
<dbReference type="InterPro" id="IPR011011">
    <property type="entry name" value="Znf_FYVE_PHD"/>
</dbReference>
<dbReference type="InterPro" id="IPR034732">
    <property type="entry name" value="EPHD"/>
</dbReference>
<dbReference type="Pfam" id="PF00856">
    <property type="entry name" value="SET"/>
    <property type="match status" value="1"/>
</dbReference>
<dbReference type="GO" id="GO:0042800">
    <property type="term" value="F:histone H3K4 methyltransferase activity"/>
    <property type="evidence" value="ECO:0000318"/>
    <property type="project" value="GO_Central"/>
</dbReference>
<evidence type="ECO:0000313" key="21">
    <source>
        <dbReference type="EnsemblPlants" id="Ma07_p17470.3"/>
    </source>
</evidence>
<reference evidence="20" key="1">
    <citation type="submission" date="2021-03" db="EMBL/GenBank/DDBJ databases">
        <authorList>
            <consortium name="Genoscope - CEA"/>
            <person name="William W."/>
        </authorList>
    </citation>
    <scope>NUCLEOTIDE SEQUENCE</scope>
    <source>
        <strain evidence="20">Doubled-haploid Pahang</strain>
    </source>
</reference>
<dbReference type="InterPro" id="IPR019787">
    <property type="entry name" value="Znf_PHD-finger"/>
</dbReference>
<keyword evidence="6" id="KW-0677">Repeat</keyword>
<evidence type="ECO:0000259" key="18">
    <source>
        <dbReference type="PROSITE" id="PS50868"/>
    </source>
</evidence>
<feature type="compositionally biased region" description="Pro residues" evidence="14">
    <location>
        <begin position="11"/>
        <end position="32"/>
    </location>
</feature>
<keyword evidence="11" id="KW-0804">Transcription</keyword>
<dbReference type="FunFam" id="2.170.270.10:FF:000086">
    <property type="entry name" value="Histone-lysine N-methyltransferase"/>
    <property type="match status" value="1"/>
</dbReference>
<evidence type="ECO:0000256" key="12">
    <source>
        <dbReference type="ARBA" id="ARBA00023242"/>
    </source>
</evidence>
<evidence type="ECO:0000256" key="4">
    <source>
        <dbReference type="ARBA" id="ARBA00022691"/>
    </source>
</evidence>
<keyword evidence="22" id="KW-1185">Reference proteome</keyword>
<dbReference type="CDD" id="cd15571">
    <property type="entry name" value="ePHD"/>
    <property type="match status" value="1"/>
</dbReference>
<dbReference type="InterPro" id="IPR001965">
    <property type="entry name" value="Znf_PHD"/>
</dbReference>
<evidence type="ECO:0000256" key="2">
    <source>
        <dbReference type="ARBA" id="ARBA00022603"/>
    </source>
</evidence>
<keyword evidence="3" id="KW-0808">Transferase</keyword>
<name>A0A804JWS8_MUSAM</name>
<evidence type="ECO:0000256" key="13">
    <source>
        <dbReference type="PROSITE-ProRule" id="PRU00146"/>
    </source>
</evidence>
<keyword evidence="4" id="KW-0949">S-adenosyl-L-methionine</keyword>
<evidence type="ECO:0000313" key="20">
    <source>
        <dbReference type="EMBL" id="CAG1856852.1"/>
    </source>
</evidence>
<dbReference type="EMBL" id="HG996473">
    <property type="protein sequence ID" value="CAG1856852.1"/>
    <property type="molecule type" value="Genomic_DNA"/>
</dbReference>
<dbReference type="Pfam" id="PF13831">
    <property type="entry name" value="PHD_2"/>
    <property type="match status" value="1"/>
</dbReference>
<evidence type="ECO:0000256" key="3">
    <source>
        <dbReference type="ARBA" id="ARBA00022679"/>
    </source>
</evidence>
<evidence type="ECO:0000259" key="15">
    <source>
        <dbReference type="PROSITE" id="PS50016"/>
    </source>
</evidence>
<evidence type="ECO:0000256" key="7">
    <source>
        <dbReference type="ARBA" id="ARBA00022771"/>
    </source>
</evidence>
<dbReference type="CDD" id="cd10518">
    <property type="entry name" value="SET_SETD1-like"/>
    <property type="match status" value="1"/>
</dbReference>
<reference evidence="21" key="2">
    <citation type="submission" date="2021-05" db="UniProtKB">
        <authorList>
            <consortium name="EnsemblPlants"/>
        </authorList>
    </citation>
    <scope>IDENTIFICATION</scope>
    <source>
        <strain evidence="21">subsp. malaccensis</strain>
    </source>
</reference>
<keyword evidence="8" id="KW-0862">Zinc</keyword>
<dbReference type="InterPro" id="IPR046341">
    <property type="entry name" value="SET_dom_sf"/>
</dbReference>
<dbReference type="Pfam" id="PF13832">
    <property type="entry name" value="zf-HC5HC2H_2"/>
    <property type="match status" value="1"/>
</dbReference>
<organism evidence="21 22">
    <name type="scientific">Musa acuminata subsp. malaccensis</name>
    <name type="common">Wild banana</name>
    <name type="synonym">Musa malaccensis</name>
    <dbReference type="NCBI Taxonomy" id="214687"/>
    <lineage>
        <taxon>Eukaryota</taxon>
        <taxon>Viridiplantae</taxon>
        <taxon>Streptophyta</taxon>
        <taxon>Embryophyta</taxon>
        <taxon>Tracheophyta</taxon>
        <taxon>Spermatophyta</taxon>
        <taxon>Magnoliopsida</taxon>
        <taxon>Liliopsida</taxon>
        <taxon>Zingiberales</taxon>
        <taxon>Musaceae</taxon>
        <taxon>Musa</taxon>
    </lineage>
</organism>
<feature type="domain" description="PHD-type" evidence="19">
    <location>
        <begin position="1800"/>
        <end position="1914"/>
    </location>
</feature>
<dbReference type="PROSITE" id="PS50868">
    <property type="entry name" value="POST_SET"/>
    <property type="match status" value="1"/>
</dbReference>
<evidence type="ECO:0000256" key="6">
    <source>
        <dbReference type="ARBA" id="ARBA00022737"/>
    </source>
</evidence>
<keyword evidence="9" id="KW-0156">Chromatin regulator</keyword>
<feature type="domain" description="Post-SET" evidence="18">
    <location>
        <begin position="2146"/>
        <end position="2162"/>
    </location>
</feature>
<evidence type="ECO:0000256" key="5">
    <source>
        <dbReference type="ARBA" id="ARBA00022723"/>
    </source>
</evidence>
<keyword evidence="2" id="KW-0489">Methyltransferase</keyword>
<evidence type="ECO:0000256" key="14">
    <source>
        <dbReference type="SAM" id="MobiDB-lite"/>
    </source>
</evidence>
<evidence type="ECO:0000259" key="19">
    <source>
        <dbReference type="PROSITE" id="PS51805"/>
    </source>
</evidence>
<protein>
    <submittedName>
        <fullName evidence="20">(wild Malaysian banana) hypothetical protein</fullName>
    </submittedName>
</protein>
<dbReference type="GO" id="GO:0032259">
    <property type="term" value="P:methylation"/>
    <property type="evidence" value="ECO:0007669"/>
    <property type="project" value="UniProtKB-KW"/>
</dbReference>
<keyword evidence="5" id="KW-0479">Metal-binding</keyword>
<evidence type="ECO:0000256" key="11">
    <source>
        <dbReference type="ARBA" id="ARBA00023163"/>
    </source>
</evidence>
<evidence type="ECO:0000313" key="22">
    <source>
        <dbReference type="Proteomes" id="UP000012960"/>
    </source>
</evidence>
<keyword evidence="7 13" id="KW-0863">Zinc-finger</keyword>
<evidence type="ECO:0000259" key="17">
    <source>
        <dbReference type="PROSITE" id="PS50280"/>
    </source>
</evidence>
<evidence type="ECO:0000256" key="1">
    <source>
        <dbReference type="ARBA" id="ARBA00004123"/>
    </source>
</evidence>
<feature type="region of interest" description="Disordered" evidence="14">
    <location>
        <begin position="1472"/>
        <end position="1493"/>
    </location>
</feature>
<dbReference type="GO" id="GO:0035097">
    <property type="term" value="C:histone methyltransferase complex"/>
    <property type="evidence" value="ECO:0000318"/>
    <property type="project" value="GO_Central"/>
</dbReference>
<dbReference type="SMART" id="SM00508">
    <property type="entry name" value="PostSET"/>
    <property type="match status" value="1"/>
</dbReference>
<evidence type="ECO:0000256" key="10">
    <source>
        <dbReference type="ARBA" id="ARBA00023015"/>
    </source>
</evidence>
<dbReference type="SMART" id="SM00317">
    <property type="entry name" value="SET"/>
    <property type="match status" value="1"/>
</dbReference>
<comment type="subcellular location">
    <subcellularLocation>
        <location evidence="1">Nucleus</location>
    </subcellularLocation>
</comment>
<proteinExistence type="predicted"/>
<feature type="region of interest" description="Disordered" evidence="14">
    <location>
        <begin position="1510"/>
        <end position="1539"/>
    </location>
</feature>
<dbReference type="InParanoid" id="A0A804JWS8"/>
<feature type="domain" description="Phorbol-ester/DAG-type" evidence="16">
    <location>
        <begin position="1635"/>
        <end position="1690"/>
    </location>
</feature>
<dbReference type="PANTHER" id="PTHR45838">
    <property type="entry name" value="HISTONE-LYSINE-N-METHYLTRANSFERASE 2 KMT2 FAMILY MEMBER"/>
    <property type="match status" value="1"/>
</dbReference>
<gene>
    <name evidence="20" type="ORF">GSMUA_37860.1</name>
</gene>
<dbReference type="PANTHER" id="PTHR45838:SF4">
    <property type="entry name" value="HISTONE-LYSINE N-METHYLTRANSFERASE TRITHORAX"/>
    <property type="match status" value="1"/>
</dbReference>
<dbReference type="SMART" id="SM00249">
    <property type="entry name" value="PHD"/>
    <property type="match status" value="2"/>
</dbReference>
<dbReference type="Proteomes" id="UP000012960">
    <property type="component" value="Unplaced"/>
</dbReference>
<dbReference type="GO" id="GO:0045893">
    <property type="term" value="P:positive regulation of DNA-templated transcription"/>
    <property type="evidence" value="ECO:0000318"/>
    <property type="project" value="GO_Central"/>
</dbReference>
<dbReference type="SUPFAM" id="SSF82199">
    <property type="entry name" value="SET domain"/>
    <property type="match status" value="1"/>
</dbReference>
<dbReference type="GO" id="GO:0008270">
    <property type="term" value="F:zinc ion binding"/>
    <property type="evidence" value="ECO:0007669"/>
    <property type="project" value="UniProtKB-KW"/>
</dbReference>
<dbReference type="PROSITE" id="PS50081">
    <property type="entry name" value="ZF_DAG_PE_2"/>
    <property type="match status" value="1"/>
</dbReference>
<dbReference type="PROSITE" id="PS51805">
    <property type="entry name" value="EPHD"/>
    <property type="match status" value="1"/>
</dbReference>